<dbReference type="SUPFAM" id="SSF51215">
    <property type="entry name" value="Regulatory protein AraC"/>
    <property type="match status" value="1"/>
</dbReference>
<dbReference type="Pfam" id="PF12833">
    <property type="entry name" value="HTH_18"/>
    <property type="match status" value="1"/>
</dbReference>
<keyword evidence="3" id="KW-0804">Transcription</keyword>
<evidence type="ECO:0000256" key="2">
    <source>
        <dbReference type="ARBA" id="ARBA00023125"/>
    </source>
</evidence>
<dbReference type="PROSITE" id="PS00041">
    <property type="entry name" value="HTH_ARAC_FAMILY_1"/>
    <property type="match status" value="1"/>
</dbReference>
<dbReference type="InterPro" id="IPR009057">
    <property type="entry name" value="Homeodomain-like_sf"/>
</dbReference>
<evidence type="ECO:0000313" key="6">
    <source>
        <dbReference type="Proteomes" id="UP000190973"/>
    </source>
</evidence>
<dbReference type="InterPro" id="IPR018060">
    <property type="entry name" value="HTH_AraC"/>
</dbReference>
<dbReference type="RefSeq" id="WP_077838253.1">
    <property type="nucleotide sequence ID" value="NZ_JABTAE010000001.1"/>
</dbReference>
<evidence type="ECO:0000259" key="4">
    <source>
        <dbReference type="PROSITE" id="PS01124"/>
    </source>
</evidence>
<evidence type="ECO:0000256" key="3">
    <source>
        <dbReference type="ARBA" id="ARBA00023163"/>
    </source>
</evidence>
<dbReference type="InterPro" id="IPR003313">
    <property type="entry name" value="AraC-bd"/>
</dbReference>
<dbReference type="PANTHER" id="PTHR43280:SF2">
    <property type="entry name" value="HTH-TYPE TRANSCRIPTIONAL REGULATOR EXSA"/>
    <property type="match status" value="1"/>
</dbReference>
<reference evidence="5 6" key="1">
    <citation type="submission" date="2016-05" db="EMBL/GenBank/DDBJ databases">
        <title>Microbial solvent formation.</title>
        <authorList>
            <person name="Poehlein A."/>
            <person name="Montoya Solano J.D."/>
            <person name="Flitsch S."/>
            <person name="Krabben P."/>
            <person name="Duerre P."/>
            <person name="Daniel R."/>
        </authorList>
    </citation>
    <scope>NUCLEOTIDE SEQUENCE [LARGE SCALE GENOMIC DNA]</scope>
    <source>
        <strain evidence="5 6">DSM 53</strain>
    </source>
</reference>
<dbReference type="InterPro" id="IPR018062">
    <property type="entry name" value="HTH_AraC-typ_CS"/>
</dbReference>
<protein>
    <submittedName>
        <fullName evidence="5">Arabinose operon regulatory protein</fullName>
    </submittedName>
</protein>
<dbReference type="GO" id="GO:0043565">
    <property type="term" value="F:sequence-specific DNA binding"/>
    <property type="evidence" value="ECO:0007669"/>
    <property type="project" value="InterPro"/>
</dbReference>
<name>A0A1S8SAK6_CLOBE</name>
<gene>
    <name evidence="5" type="primary">araC_2</name>
    <name evidence="5" type="ORF">CLBCK_15720</name>
</gene>
<sequence>MKQKVVDMDKVLLDNEFFVFHKIDDSHFMGRPHFHDGFEIHFTLTNETIYYVDGRKFVMDSGAIAIFNSEEIHRVVVDNKKLYERYCILFKPRFIDVLKDNSLDILQVFTNRRKGYNCIQLSELSKEQLVKLFNELINYYQDAENKFQDLKVKVKFIEILIIISELFNNYLEDKKSINYEGNTQFYSLLDYIKNNYMEDSNLDDLANEFYISKSTVIRLFKKNIGMTPTQYLIYVRIMASRNYLEAGYSVKDVAYKIGYKDESSFIKKFKELQGISPKQYMLNLQRKGLNDEKYY</sequence>
<dbReference type="Gene3D" id="1.10.10.60">
    <property type="entry name" value="Homeodomain-like"/>
    <property type="match status" value="2"/>
</dbReference>
<dbReference type="GO" id="GO:0003700">
    <property type="term" value="F:DNA-binding transcription factor activity"/>
    <property type="evidence" value="ECO:0007669"/>
    <property type="project" value="InterPro"/>
</dbReference>
<evidence type="ECO:0000256" key="1">
    <source>
        <dbReference type="ARBA" id="ARBA00023015"/>
    </source>
</evidence>
<dbReference type="AlphaFoldDB" id="A0A1S8SAK6"/>
<dbReference type="InterPro" id="IPR020449">
    <property type="entry name" value="Tscrpt_reg_AraC-type_HTH"/>
</dbReference>
<keyword evidence="1" id="KW-0805">Transcription regulation</keyword>
<dbReference type="SMART" id="SM00342">
    <property type="entry name" value="HTH_ARAC"/>
    <property type="match status" value="1"/>
</dbReference>
<dbReference type="PROSITE" id="PS01124">
    <property type="entry name" value="HTH_ARAC_FAMILY_2"/>
    <property type="match status" value="1"/>
</dbReference>
<dbReference type="SUPFAM" id="SSF46689">
    <property type="entry name" value="Homeodomain-like"/>
    <property type="match status" value="2"/>
</dbReference>
<organism evidence="5 6">
    <name type="scientific">Clostridium beijerinckii</name>
    <name type="common">Clostridium MP</name>
    <dbReference type="NCBI Taxonomy" id="1520"/>
    <lineage>
        <taxon>Bacteria</taxon>
        <taxon>Bacillati</taxon>
        <taxon>Bacillota</taxon>
        <taxon>Clostridia</taxon>
        <taxon>Eubacteriales</taxon>
        <taxon>Clostridiaceae</taxon>
        <taxon>Clostridium</taxon>
    </lineage>
</organism>
<dbReference type="EMBL" id="LZZI01000020">
    <property type="protein sequence ID" value="OOM62636.1"/>
    <property type="molecule type" value="Genomic_DNA"/>
</dbReference>
<comment type="caution">
    <text evidence="5">The sequence shown here is derived from an EMBL/GenBank/DDBJ whole genome shotgun (WGS) entry which is preliminary data.</text>
</comment>
<dbReference type="Pfam" id="PF02311">
    <property type="entry name" value="AraC_binding"/>
    <property type="match status" value="1"/>
</dbReference>
<feature type="domain" description="HTH araC/xylS-type" evidence="4">
    <location>
        <begin position="186"/>
        <end position="283"/>
    </location>
</feature>
<dbReference type="Proteomes" id="UP000190973">
    <property type="component" value="Unassembled WGS sequence"/>
</dbReference>
<keyword evidence="2" id="KW-0238">DNA-binding</keyword>
<dbReference type="Gene3D" id="2.60.120.280">
    <property type="entry name" value="Regulatory protein AraC"/>
    <property type="match status" value="1"/>
</dbReference>
<evidence type="ECO:0000313" key="5">
    <source>
        <dbReference type="EMBL" id="OOM62636.1"/>
    </source>
</evidence>
<dbReference type="PANTHER" id="PTHR43280">
    <property type="entry name" value="ARAC-FAMILY TRANSCRIPTIONAL REGULATOR"/>
    <property type="match status" value="1"/>
</dbReference>
<proteinExistence type="predicted"/>
<dbReference type="InterPro" id="IPR037923">
    <property type="entry name" value="HTH-like"/>
</dbReference>
<dbReference type="PRINTS" id="PR00032">
    <property type="entry name" value="HTHARAC"/>
</dbReference>
<accession>A0A1S8SAK6</accession>